<organism evidence="2 4">
    <name type="scientific">Volvox reticuliferus</name>
    <dbReference type="NCBI Taxonomy" id="1737510"/>
    <lineage>
        <taxon>Eukaryota</taxon>
        <taxon>Viridiplantae</taxon>
        <taxon>Chlorophyta</taxon>
        <taxon>core chlorophytes</taxon>
        <taxon>Chlorophyceae</taxon>
        <taxon>CS clade</taxon>
        <taxon>Chlamydomonadales</taxon>
        <taxon>Volvocaceae</taxon>
        <taxon>Volvox</taxon>
    </lineage>
</organism>
<feature type="region of interest" description="Disordered" evidence="1">
    <location>
        <begin position="29"/>
        <end position="49"/>
    </location>
</feature>
<evidence type="ECO:0000313" key="3">
    <source>
        <dbReference type="EMBL" id="GIM10567.1"/>
    </source>
</evidence>
<accession>A0A8J4CUG4</accession>
<feature type="compositionally biased region" description="Pro residues" evidence="1">
    <location>
        <begin position="37"/>
        <end position="49"/>
    </location>
</feature>
<evidence type="ECO:0000313" key="4">
    <source>
        <dbReference type="Proteomes" id="UP000747110"/>
    </source>
</evidence>
<dbReference type="EMBL" id="BNCP01000038">
    <property type="protein sequence ID" value="GIL87029.1"/>
    <property type="molecule type" value="Genomic_DNA"/>
</dbReference>
<evidence type="ECO:0000256" key="1">
    <source>
        <dbReference type="SAM" id="MobiDB-lite"/>
    </source>
</evidence>
<keyword evidence="4" id="KW-1185">Reference proteome</keyword>
<comment type="caution">
    <text evidence="2">The sequence shown here is derived from an EMBL/GenBank/DDBJ whole genome shotgun (WGS) entry which is preliminary data.</text>
</comment>
<feature type="compositionally biased region" description="Acidic residues" evidence="1">
    <location>
        <begin position="1"/>
        <end position="10"/>
    </location>
</feature>
<feature type="compositionally biased region" description="Basic and acidic residues" evidence="1">
    <location>
        <begin position="11"/>
        <end position="20"/>
    </location>
</feature>
<feature type="region of interest" description="Disordered" evidence="1">
    <location>
        <begin position="1"/>
        <end position="20"/>
    </location>
</feature>
<gene>
    <name evidence="2" type="ORF">Vretifemale_15192</name>
    <name evidence="3" type="ORF">Vretimale_14216</name>
</gene>
<evidence type="ECO:0000313" key="2">
    <source>
        <dbReference type="EMBL" id="GIL87029.1"/>
    </source>
</evidence>
<protein>
    <submittedName>
        <fullName evidence="2">Uncharacterized protein</fullName>
    </submittedName>
</protein>
<name>A0A8J4CUG4_9CHLO</name>
<proteinExistence type="predicted"/>
<reference evidence="2" key="1">
    <citation type="journal article" date="2021" name="Proc. Natl. Acad. Sci. U.S.A.">
        <title>Three genomes in the algal genus Volvox reveal the fate of a haploid sex-determining region after a transition to homothallism.</title>
        <authorList>
            <person name="Yamamoto K."/>
            <person name="Hamaji T."/>
            <person name="Kawai-Toyooka H."/>
            <person name="Matsuzaki R."/>
            <person name="Takahashi F."/>
            <person name="Nishimura Y."/>
            <person name="Kawachi M."/>
            <person name="Noguchi H."/>
            <person name="Minakuchi Y."/>
            <person name="Umen J.G."/>
            <person name="Toyoda A."/>
            <person name="Nozaki H."/>
        </authorList>
    </citation>
    <scope>NUCLEOTIDE SEQUENCE</scope>
    <source>
        <strain evidence="3">NIES-3785</strain>
        <strain evidence="2">NIES-3786</strain>
    </source>
</reference>
<dbReference type="AlphaFoldDB" id="A0A8J4CUG4"/>
<sequence length="112" mass="11786">MLSETAETEAPEPKSQVETDRKALCFPNPSFPTSSCLPPPPPVREPIPQFPLLRTRTTIPPFTRTRTAISLHCEPLPQFSPGAVLGPSALQPHPGIVVVVAAAAAAAVADGQ</sequence>
<dbReference type="Proteomes" id="UP000722791">
    <property type="component" value="Unassembled WGS sequence"/>
</dbReference>
<dbReference type="EMBL" id="BNCQ01000035">
    <property type="protein sequence ID" value="GIM10567.1"/>
    <property type="molecule type" value="Genomic_DNA"/>
</dbReference>
<dbReference type="Proteomes" id="UP000747110">
    <property type="component" value="Unassembled WGS sequence"/>
</dbReference>